<comment type="caution">
    <text evidence="1">The sequence shown here is derived from an EMBL/GenBank/DDBJ whole genome shotgun (WGS) entry which is preliminary data.</text>
</comment>
<reference evidence="1 2" key="1">
    <citation type="submission" date="2023-07" db="EMBL/GenBank/DDBJ databases">
        <title>Sorghum-associated microbial communities from plants grown in Nebraska, USA.</title>
        <authorList>
            <person name="Schachtman D."/>
        </authorList>
    </citation>
    <scope>NUCLEOTIDE SEQUENCE [LARGE SCALE GENOMIC DNA]</scope>
    <source>
        <strain evidence="1 2">4272</strain>
    </source>
</reference>
<name>A0ABU1XR50_9NOCA</name>
<proteinExistence type="predicted"/>
<organism evidence="1 2">
    <name type="scientific">Nocardia kruczakiae</name>
    <dbReference type="NCBI Taxonomy" id="261477"/>
    <lineage>
        <taxon>Bacteria</taxon>
        <taxon>Bacillati</taxon>
        <taxon>Actinomycetota</taxon>
        <taxon>Actinomycetes</taxon>
        <taxon>Mycobacteriales</taxon>
        <taxon>Nocardiaceae</taxon>
        <taxon>Nocardia</taxon>
    </lineage>
</organism>
<dbReference type="Proteomes" id="UP001251217">
    <property type="component" value="Unassembled WGS sequence"/>
</dbReference>
<gene>
    <name evidence="1" type="ORF">J2W56_006811</name>
</gene>
<protein>
    <submittedName>
        <fullName evidence="1">Uncharacterized protein</fullName>
    </submittedName>
</protein>
<dbReference type="RefSeq" id="WP_310408532.1">
    <property type="nucleotide sequence ID" value="NZ_JAVDWW010000019.1"/>
</dbReference>
<keyword evidence="2" id="KW-1185">Reference proteome</keyword>
<evidence type="ECO:0000313" key="2">
    <source>
        <dbReference type="Proteomes" id="UP001251217"/>
    </source>
</evidence>
<accession>A0ABU1XR50</accession>
<dbReference type="EMBL" id="JAVDWW010000019">
    <property type="protein sequence ID" value="MDR7173045.1"/>
    <property type="molecule type" value="Genomic_DNA"/>
</dbReference>
<evidence type="ECO:0000313" key="1">
    <source>
        <dbReference type="EMBL" id="MDR7173045.1"/>
    </source>
</evidence>
<sequence length="52" mass="5391">MTLSDIRTSVKRLLRGLTGLSASDPDVFAIDVAAEAQPTRAVAKSLYGVASA</sequence>